<evidence type="ECO:0000313" key="3">
    <source>
        <dbReference type="Proteomes" id="UP001595377"/>
    </source>
</evidence>
<dbReference type="RefSeq" id="WP_257315724.1">
    <property type="nucleotide sequence ID" value="NZ_JANFDG010000014.1"/>
</dbReference>
<dbReference type="PROSITE" id="PS51257">
    <property type="entry name" value="PROKAR_LIPOPROTEIN"/>
    <property type="match status" value="1"/>
</dbReference>
<protein>
    <recommendedName>
        <fullName evidence="4">Transmembrane protein</fullName>
    </recommendedName>
</protein>
<evidence type="ECO:0000313" key="2">
    <source>
        <dbReference type="EMBL" id="MFC3072654.1"/>
    </source>
</evidence>
<evidence type="ECO:0000256" key="1">
    <source>
        <dbReference type="SAM" id="SignalP"/>
    </source>
</evidence>
<keyword evidence="1" id="KW-0732">Signal</keyword>
<accession>A0ABV7DE70</accession>
<feature type="chain" id="PRO_5046673175" description="Transmembrane protein" evidence="1">
    <location>
        <begin position="19"/>
        <end position="95"/>
    </location>
</feature>
<gene>
    <name evidence="2" type="ORF">ACFOHH_05990</name>
</gene>
<organism evidence="2 3">
    <name type="scientific">Shinella pollutisoli</name>
    <dbReference type="NCBI Taxonomy" id="2250594"/>
    <lineage>
        <taxon>Bacteria</taxon>
        <taxon>Pseudomonadati</taxon>
        <taxon>Pseudomonadota</taxon>
        <taxon>Alphaproteobacteria</taxon>
        <taxon>Hyphomicrobiales</taxon>
        <taxon>Rhizobiaceae</taxon>
        <taxon>Shinella</taxon>
    </lineage>
</organism>
<proteinExistence type="predicted"/>
<feature type="signal peptide" evidence="1">
    <location>
        <begin position="1"/>
        <end position="18"/>
    </location>
</feature>
<dbReference type="Proteomes" id="UP001595377">
    <property type="component" value="Unassembled WGS sequence"/>
</dbReference>
<keyword evidence="3" id="KW-1185">Reference proteome</keyword>
<dbReference type="EMBL" id="JBHRSP010000010">
    <property type="protein sequence ID" value="MFC3072654.1"/>
    <property type="molecule type" value="Genomic_DNA"/>
</dbReference>
<sequence length="95" mass="10685">MAHARMLAALALSAAVLAGCSTSSTTLEPIPGSIIYGGQPRTKLTKSPVGSTFEHRFRDPRGHEYIERYRIRPDRSLEIVYRRRIDLLAGFNGWR</sequence>
<evidence type="ECO:0008006" key="4">
    <source>
        <dbReference type="Google" id="ProtNLM"/>
    </source>
</evidence>
<comment type="caution">
    <text evidence="2">The sequence shown here is derived from an EMBL/GenBank/DDBJ whole genome shotgun (WGS) entry which is preliminary data.</text>
</comment>
<name>A0ABV7DE70_9HYPH</name>
<reference evidence="3" key="1">
    <citation type="journal article" date="2019" name="Int. J. Syst. Evol. Microbiol.">
        <title>The Global Catalogue of Microorganisms (GCM) 10K type strain sequencing project: providing services to taxonomists for standard genome sequencing and annotation.</title>
        <authorList>
            <consortium name="The Broad Institute Genomics Platform"/>
            <consortium name="The Broad Institute Genome Sequencing Center for Infectious Disease"/>
            <person name="Wu L."/>
            <person name="Ma J."/>
        </authorList>
    </citation>
    <scope>NUCLEOTIDE SEQUENCE [LARGE SCALE GENOMIC DNA]</scope>
    <source>
        <strain evidence="3">KCTC 52677</strain>
    </source>
</reference>